<keyword evidence="1" id="KW-0472">Membrane</keyword>
<evidence type="ECO:0008006" key="4">
    <source>
        <dbReference type="Google" id="ProtNLM"/>
    </source>
</evidence>
<comment type="caution">
    <text evidence="2">The sequence shown here is derived from an EMBL/GenBank/DDBJ whole genome shotgun (WGS) entry which is preliminary data.</text>
</comment>
<evidence type="ECO:0000256" key="1">
    <source>
        <dbReference type="SAM" id="Phobius"/>
    </source>
</evidence>
<organism evidence="2 3">
    <name type="scientific">Candidatus Roizmanbacteria bacterium RIFCSPHIGHO2_02_FULL_38_11</name>
    <dbReference type="NCBI Taxonomy" id="1802039"/>
    <lineage>
        <taxon>Bacteria</taxon>
        <taxon>Candidatus Roizmaniibacteriota</taxon>
    </lineage>
</organism>
<dbReference type="AlphaFoldDB" id="A0A1F7H189"/>
<gene>
    <name evidence="2" type="ORF">A3C25_00315</name>
</gene>
<dbReference type="Proteomes" id="UP000177913">
    <property type="component" value="Unassembled WGS sequence"/>
</dbReference>
<accession>A0A1F7H189</accession>
<dbReference type="InterPro" id="IPR038354">
    <property type="entry name" value="VKOR_sf"/>
</dbReference>
<reference evidence="2 3" key="1">
    <citation type="journal article" date="2016" name="Nat. Commun.">
        <title>Thousands of microbial genomes shed light on interconnected biogeochemical processes in an aquifer system.</title>
        <authorList>
            <person name="Anantharaman K."/>
            <person name="Brown C.T."/>
            <person name="Hug L.A."/>
            <person name="Sharon I."/>
            <person name="Castelle C.J."/>
            <person name="Probst A.J."/>
            <person name="Thomas B.C."/>
            <person name="Singh A."/>
            <person name="Wilkins M.J."/>
            <person name="Karaoz U."/>
            <person name="Brodie E.L."/>
            <person name="Williams K.H."/>
            <person name="Hubbard S.S."/>
            <person name="Banfield J.F."/>
        </authorList>
    </citation>
    <scope>NUCLEOTIDE SEQUENCE [LARGE SCALE GENOMIC DNA]</scope>
</reference>
<keyword evidence="1" id="KW-0812">Transmembrane</keyword>
<evidence type="ECO:0000313" key="2">
    <source>
        <dbReference type="EMBL" id="OGK25180.1"/>
    </source>
</evidence>
<sequence>MKSKQALRIILVFSIAGLLFSGYLSYMELWGGGCKNAIVQCGSNFSLFNLPACVYGFFMYLTIFIIASLGLCDKK</sequence>
<dbReference type="Gene3D" id="1.20.1440.130">
    <property type="entry name" value="VKOR domain"/>
    <property type="match status" value="1"/>
</dbReference>
<evidence type="ECO:0000313" key="3">
    <source>
        <dbReference type="Proteomes" id="UP000177913"/>
    </source>
</evidence>
<name>A0A1F7H189_9BACT</name>
<keyword evidence="1" id="KW-1133">Transmembrane helix</keyword>
<proteinExistence type="predicted"/>
<feature type="transmembrane region" description="Helical" evidence="1">
    <location>
        <begin position="46"/>
        <end position="72"/>
    </location>
</feature>
<feature type="transmembrane region" description="Helical" evidence="1">
    <location>
        <begin position="7"/>
        <end position="26"/>
    </location>
</feature>
<protein>
    <recommendedName>
        <fullName evidence="4">Vitamin K epoxide reductase domain-containing protein</fullName>
    </recommendedName>
</protein>
<dbReference type="EMBL" id="MFZO01000017">
    <property type="protein sequence ID" value="OGK25180.1"/>
    <property type="molecule type" value="Genomic_DNA"/>
</dbReference>